<gene>
    <name evidence="8" type="ORF">D1B31_00850</name>
</gene>
<organism evidence="8 9">
    <name type="scientific">Neobacillus notoginsengisoli</name>
    <dbReference type="NCBI Taxonomy" id="1578198"/>
    <lineage>
        <taxon>Bacteria</taxon>
        <taxon>Bacillati</taxon>
        <taxon>Bacillota</taxon>
        <taxon>Bacilli</taxon>
        <taxon>Bacillales</taxon>
        <taxon>Bacillaceae</taxon>
        <taxon>Neobacillus</taxon>
    </lineage>
</organism>
<evidence type="ECO:0000259" key="7">
    <source>
        <dbReference type="Pfam" id="PF06271"/>
    </source>
</evidence>
<name>A0A417YZB8_9BACI</name>
<evidence type="ECO:0000313" key="9">
    <source>
        <dbReference type="Proteomes" id="UP000284416"/>
    </source>
</evidence>
<evidence type="ECO:0000256" key="4">
    <source>
        <dbReference type="ARBA" id="ARBA00022989"/>
    </source>
</evidence>
<dbReference type="InterPro" id="IPR010432">
    <property type="entry name" value="RDD"/>
</dbReference>
<evidence type="ECO:0000256" key="1">
    <source>
        <dbReference type="ARBA" id="ARBA00004651"/>
    </source>
</evidence>
<evidence type="ECO:0000256" key="6">
    <source>
        <dbReference type="SAM" id="Phobius"/>
    </source>
</evidence>
<feature type="transmembrane region" description="Helical" evidence="6">
    <location>
        <begin position="46"/>
        <end position="69"/>
    </location>
</feature>
<dbReference type="PANTHER" id="PTHR36115">
    <property type="entry name" value="PROLINE-RICH ANTIGEN HOMOLOG-RELATED"/>
    <property type="match status" value="1"/>
</dbReference>
<comment type="caution">
    <text evidence="8">The sequence shown here is derived from an EMBL/GenBank/DDBJ whole genome shotgun (WGS) entry which is preliminary data.</text>
</comment>
<dbReference type="GO" id="GO:0005886">
    <property type="term" value="C:plasma membrane"/>
    <property type="evidence" value="ECO:0007669"/>
    <property type="project" value="UniProtKB-SubCell"/>
</dbReference>
<feature type="transmembrane region" description="Helical" evidence="6">
    <location>
        <begin position="100"/>
        <end position="120"/>
    </location>
</feature>
<dbReference type="AlphaFoldDB" id="A0A417YZB8"/>
<accession>A0A417YZB8</accession>
<reference evidence="8 9" key="1">
    <citation type="journal article" date="2017" name="Int. J. Syst. Evol. Microbiol.">
        <title>Bacillus notoginsengisoli sp. nov., a novel bacterium isolated from the rhizosphere of Panax notoginseng.</title>
        <authorList>
            <person name="Zhang M.Y."/>
            <person name="Cheng J."/>
            <person name="Cai Y."/>
            <person name="Zhang T.Y."/>
            <person name="Wu Y.Y."/>
            <person name="Manikprabhu D."/>
            <person name="Li W.J."/>
            <person name="Zhang Y.X."/>
        </authorList>
    </citation>
    <scope>NUCLEOTIDE SEQUENCE [LARGE SCALE GENOMIC DNA]</scope>
    <source>
        <strain evidence="8 9">JCM 30743</strain>
    </source>
</reference>
<dbReference type="Proteomes" id="UP000284416">
    <property type="component" value="Unassembled WGS sequence"/>
</dbReference>
<keyword evidence="4 6" id="KW-1133">Transmembrane helix</keyword>
<evidence type="ECO:0000313" key="8">
    <source>
        <dbReference type="EMBL" id="RHW43259.1"/>
    </source>
</evidence>
<dbReference type="Pfam" id="PF06271">
    <property type="entry name" value="RDD"/>
    <property type="match status" value="1"/>
</dbReference>
<feature type="domain" description="RDD" evidence="7">
    <location>
        <begin position="7"/>
        <end position="133"/>
    </location>
</feature>
<feature type="transmembrane region" description="Helical" evidence="6">
    <location>
        <begin position="12"/>
        <end position="34"/>
    </location>
</feature>
<protein>
    <submittedName>
        <fullName evidence="8">RDD family protein</fullName>
    </submittedName>
</protein>
<keyword evidence="3 6" id="KW-0812">Transmembrane</keyword>
<keyword evidence="2" id="KW-1003">Cell membrane</keyword>
<comment type="subcellular location">
    <subcellularLocation>
        <location evidence="1">Cell membrane</location>
        <topology evidence="1">Multi-pass membrane protein</topology>
    </subcellularLocation>
</comment>
<dbReference type="EMBL" id="QWEG01000001">
    <property type="protein sequence ID" value="RHW43259.1"/>
    <property type="molecule type" value="Genomic_DNA"/>
</dbReference>
<keyword evidence="5 6" id="KW-0472">Membrane</keyword>
<dbReference type="OrthoDB" id="1787043at2"/>
<dbReference type="InterPro" id="IPR051791">
    <property type="entry name" value="Pra-immunoreactive"/>
</dbReference>
<evidence type="ECO:0000256" key="2">
    <source>
        <dbReference type="ARBA" id="ARBA00022475"/>
    </source>
</evidence>
<proteinExistence type="predicted"/>
<evidence type="ECO:0000256" key="3">
    <source>
        <dbReference type="ARBA" id="ARBA00022692"/>
    </source>
</evidence>
<sequence length="139" mass="15794">MEVKRPAGFGTRFLADVLDSLIVSSIIGIVVYLVKGDFQADWASSYPWQIVTMIYTTITPVVWGGYVIGKRIFKIRIRKFKDDRPVNLVDMLLREVVGKYFVAGITLGISIIVSVFMVMIREDKRAVHDLIAGTYVRYD</sequence>
<dbReference type="RefSeq" id="WP_118918867.1">
    <property type="nucleotide sequence ID" value="NZ_QWEG01000001.1"/>
</dbReference>
<keyword evidence="9" id="KW-1185">Reference proteome</keyword>
<dbReference type="PANTHER" id="PTHR36115:SF9">
    <property type="entry name" value="LMO1584 PROTEIN"/>
    <property type="match status" value="1"/>
</dbReference>
<evidence type="ECO:0000256" key="5">
    <source>
        <dbReference type="ARBA" id="ARBA00023136"/>
    </source>
</evidence>